<reference evidence="3 4" key="1">
    <citation type="submission" date="2018-03" db="EMBL/GenBank/DDBJ databases">
        <title>Whole genome analyses suggest that Burkholderia sensu lato contains two further novel genera in the rhizoxinica-symbiotica group Mycetohabitans gen. nov., and Trinickia gen. nov.: implications for the evolution of diazotrophy and nodulation in the Burkholderiaceae.</title>
        <authorList>
            <person name="Estrada De Los Santos P."/>
            <person name="Palmer M."/>
            <person name="Chavez-Ramirez B."/>
            <person name="Steenkamp E.T."/>
            <person name="Hirsch A.M."/>
            <person name="Manyaka P."/>
            <person name="Maluk M."/>
            <person name="Lafos M."/>
            <person name="Crook M."/>
            <person name="Gross E."/>
            <person name="Simon M.F."/>
            <person name="Bueno Dos Reis Junior F."/>
            <person name="Poole P.S."/>
            <person name="Venter S.N."/>
            <person name="James E.K."/>
        </authorList>
    </citation>
    <scope>NUCLEOTIDE SEQUENCE [LARGE SCALE GENOMIC DNA]</scope>
    <source>
        <strain evidence="3 4">JPY-366</strain>
    </source>
</reference>
<dbReference type="Pfam" id="PF20432">
    <property type="entry name" value="Xre-like-HTH"/>
    <property type="match status" value="1"/>
</dbReference>
<proteinExistence type="predicted"/>
<dbReference type="GO" id="GO:0003677">
    <property type="term" value="F:DNA binding"/>
    <property type="evidence" value="ECO:0007669"/>
    <property type="project" value="InterPro"/>
</dbReference>
<dbReference type="EMBL" id="PYUC01000011">
    <property type="protein sequence ID" value="PTB18632.1"/>
    <property type="molecule type" value="Genomic_DNA"/>
</dbReference>
<evidence type="ECO:0000259" key="2">
    <source>
        <dbReference type="Pfam" id="PF20432"/>
    </source>
</evidence>
<dbReference type="NCBIfam" id="TIGR02293">
    <property type="entry name" value="TAS_TIGR02293"/>
    <property type="match status" value="1"/>
</dbReference>
<organism evidence="3 4">
    <name type="scientific">Trinickia symbiotica</name>
    <dbReference type="NCBI Taxonomy" id="863227"/>
    <lineage>
        <taxon>Bacteria</taxon>
        <taxon>Pseudomonadati</taxon>
        <taxon>Pseudomonadota</taxon>
        <taxon>Betaproteobacteria</taxon>
        <taxon>Burkholderiales</taxon>
        <taxon>Burkholderiaceae</taxon>
        <taxon>Trinickia</taxon>
    </lineage>
</organism>
<evidence type="ECO:0000259" key="1">
    <source>
        <dbReference type="Pfam" id="PF09722"/>
    </source>
</evidence>
<name>A0A2T3XQB0_9BURK</name>
<evidence type="ECO:0000313" key="4">
    <source>
        <dbReference type="Proteomes" id="UP000240638"/>
    </source>
</evidence>
<dbReference type="InterPro" id="IPR011979">
    <property type="entry name" value="Antitox_Xre"/>
</dbReference>
<dbReference type="InterPro" id="IPR024467">
    <property type="entry name" value="Xre/MbcA/ParS-like_toxin-bd"/>
</dbReference>
<protein>
    <submittedName>
        <fullName evidence="3">Uncharacterized protein</fullName>
    </submittedName>
</protein>
<comment type="caution">
    <text evidence="3">The sequence shown here is derived from an EMBL/GenBank/DDBJ whole genome shotgun (WGS) entry which is preliminary data.</text>
</comment>
<dbReference type="Pfam" id="PF09722">
    <property type="entry name" value="Xre_MbcA_ParS_C"/>
    <property type="match status" value="1"/>
</dbReference>
<sequence length="170" mass="18404">MEPEATGSLLEEFYLHGDKPKRGHVLPSANLIAAVYAIEPQTRIHIIKKGVSPKIFLILAKSMAYTKEELAETLGLSTTTIDRKAKSGESLSPDQSERIVAMAKLIGQVQAIVEQSGDATDFDAAKWVARWLEEPLPALGGQRPAELMDTAEGREVVSNLLAMTQSGAYA</sequence>
<dbReference type="InterPro" id="IPR046847">
    <property type="entry name" value="Xre-like_HTH"/>
</dbReference>
<feature type="domain" description="Antitoxin Xre/MbcA/ParS-like toxin-binding" evidence="1">
    <location>
        <begin position="123"/>
        <end position="167"/>
    </location>
</feature>
<dbReference type="AlphaFoldDB" id="A0A2T3XQB0"/>
<accession>A0A2T3XQB0</accession>
<feature type="domain" description="Antitoxin Xre-like helix-turn-helix" evidence="2">
    <location>
        <begin position="43"/>
        <end position="103"/>
    </location>
</feature>
<dbReference type="Proteomes" id="UP000240638">
    <property type="component" value="Unassembled WGS sequence"/>
</dbReference>
<evidence type="ECO:0000313" key="3">
    <source>
        <dbReference type="EMBL" id="PTB18632.1"/>
    </source>
</evidence>
<gene>
    <name evidence="3" type="ORF">C9I57_21710</name>
</gene>